<name>D4DMC9_NEIEG</name>
<comment type="caution">
    <text evidence="1">The sequence shown here is derived from an EMBL/GenBank/DDBJ whole genome shotgun (WGS) entry which is preliminary data.</text>
</comment>
<proteinExistence type="predicted"/>
<gene>
    <name evidence="1" type="ORF">NEIELOOT_00196</name>
</gene>
<evidence type="ECO:0000313" key="2">
    <source>
        <dbReference type="Proteomes" id="UP000005536"/>
    </source>
</evidence>
<dbReference type="Proteomes" id="UP000005536">
    <property type="component" value="Unassembled WGS sequence"/>
</dbReference>
<evidence type="ECO:0000313" key="1">
    <source>
        <dbReference type="EMBL" id="EFE51045.1"/>
    </source>
</evidence>
<protein>
    <submittedName>
        <fullName evidence="1">Uncharacterized protein</fullName>
    </submittedName>
</protein>
<dbReference type="AlphaFoldDB" id="D4DMC9"/>
<dbReference type="EMBL" id="ADBF01000004">
    <property type="protein sequence ID" value="EFE51045.1"/>
    <property type="molecule type" value="Genomic_DNA"/>
</dbReference>
<sequence length="76" mass="8033">RAAGQGGVARALPPWVSAPMMPQAAAPPSPYMAVCWFLCAVGVGDAAAEHQGGGNGDDSNRVEQFHDCPFCRVWKY</sequence>
<organism evidence="1 2">
    <name type="scientific">Neisseria elongata subsp. glycolytica ATCC 29315</name>
    <dbReference type="NCBI Taxonomy" id="546263"/>
    <lineage>
        <taxon>Bacteria</taxon>
        <taxon>Pseudomonadati</taxon>
        <taxon>Pseudomonadota</taxon>
        <taxon>Betaproteobacteria</taxon>
        <taxon>Neisseriales</taxon>
        <taxon>Neisseriaceae</taxon>
        <taxon>Neisseria</taxon>
    </lineage>
</organism>
<accession>D4DMC9</accession>
<reference evidence="1 2" key="1">
    <citation type="submission" date="2010-02" db="EMBL/GenBank/DDBJ databases">
        <authorList>
            <person name="Weinstock G."/>
            <person name="Sodergren E."/>
            <person name="Clifton S."/>
            <person name="Fulton L."/>
            <person name="Fulton B."/>
            <person name="Courtney L."/>
            <person name="Fronick C."/>
            <person name="Harrison M."/>
            <person name="Strong C."/>
            <person name="Farmer C."/>
            <person name="Delahaunty K."/>
            <person name="Markovic C."/>
            <person name="Hall O."/>
            <person name="Minx P."/>
            <person name="Tomlinson C."/>
            <person name="Mitreva M."/>
            <person name="Nelson J."/>
            <person name="Hou S."/>
            <person name="Wollam A."/>
            <person name="Pepin K.H."/>
            <person name="Johnson M."/>
            <person name="Bhonagiri V."/>
            <person name="Zhang X."/>
            <person name="Suruliraj S."/>
            <person name="Warren W."/>
            <person name="Chinwalla A."/>
            <person name="Mardis E.R."/>
            <person name="Wilson R.K."/>
        </authorList>
    </citation>
    <scope>NUCLEOTIDE SEQUENCE [LARGE SCALE GENOMIC DNA]</scope>
    <source>
        <strain evidence="1 2">ATCC 29315</strain>
    </source>
</reference>
<feature type="non-terminal residue" evidence="1">
    <location>
        <position position="1"/>
    </location>
</feature>